<dbReference type="InterPro" id="IPR013786">
    <property type="entry name" value="AcylCoA_DH/ox_N"/>
</dbReference>
<sequence length="378" mass="40356">MADRSFLDWPFFETRHRELSAALEEWCAGHLPVDHGDVDAACRGLVAALGAAGFLRHSGAAEGERLDVRSLCLIRETLARHDALADFAFAMQGLGMGAVSLFGTPDQREWLEKTRAGRAISAFALTEPDSGSDVANTATTAERVDGGWRLTGEKTYISNGGIADLYVIFARTGEAPGARGLSAFLMPADSPGLSVAERIEVIAPHPLARLKLDGVFLPDSALIGRAGEGFKLAMSVLDVFRPTVGAAALGMARRALDEALARVKSRRIQGQPLAGLQMVQGHVADMALKIDAAALLVYRAAWAKDMGAPRITREAAMAKLYATEAAQQVIDAALQLHGGDGVRKGCPVESLYRDIRALRIYEGASDVQRVVIARSVLE</sequence>
<proteinExistence type="inferred from homology"/>
<comment type="similarity">
    <text evidence="2 5">Belongs to the acyl-CoA dehydrogenase family.</text>
</comment>
<dbReference type="Pfam" id="PF02770">
    <property type="entry name" value="Acyl-CoA_dh_M"/>
    <property type="match status" value="1"/>
</dbReference>
<dbReference type="InterPro" id="IPR037069">
    <property type="entry name" value="AcylCoA_DH/ox_N_sf"/>
</dbReference>
<dbReference type="RefSeq" id="WP_188716441.1">
    <property type="nucleotide sequence ID" value="NZ_BMIV01000016.1"/>
</dbReference>
<dbReference type="Pfam" id="PF00441">
    <property type="entry name" value="Acyl-CoA_dh_1"/>
    <property type="match status" value="1"/>
</dbReference>
<dbReference type="CDD" id="cd00567">
    <property type="entry name" value="ACAD"/>
    <property type="match status" value="1"/>
</dbReference>
<feature type="domain" description="Acyl-CoA dehydrogenase/oxidase N-terminal" evidence="8">
    <location>
        <begin position="15"/>
        <end position="117"/>
    </location>
</feature>
<dbReference type="PIRSF" id="PIRSF016578">
    <property type="entry name" value="HsaA"/>
    <property type="match status" value="1"/>
</dbReference>
<feature type="domain" description="Acyl-CoA oxidase/dehydrogenase middle" evidence="7">
    <location>
        <begin position="122"/>
        <end position="210"/>
    </location>
</feature>
<dbReference type="Gene3D" id="2.40.110.10">
    <property type="entry name" value="Butyryl-CoA Dehydrogenase, subunit A, domain 2"/>
    <property type="match status" value="1"/>
</dbReference>
<dbReference type="EMBL" id="BMIV01000016">
    <property type="protein sequence ID" value="GGF77275.1"/>
    <property type="molecule type" value="Genomic_DNA"/>
</dbReference>
<keyword evidence="4 5" id="KW-0274">FAD</keyword>
<dbReference type="SUPFAM" id="SSF47203">
    <property type="entry name" value="Acyl-CoA dehydrogenase C-terminal domain-like"/>
    <property type="match status" value="1"/>
</dbReference>
<reference evidence="10" key="1">
    <citation type="journal article" date="2019" name="Int. J. Syst. Evol. Microbiol.">
        <title>The Global Catalogue of Microorganisms (GCM) 10K type strain sequencing project: providing services to taxonomists for standard genome sequencing and annotation.</title>
        <authorList>
            <consortium name="The Broad Institute Genomics Platform"/>
            <consortium name="The Broad Institute Genome Sequencing Center for Infectious Disease"/>
            <person name="Wu L."/>
            <person name="Ma J."/>
        </authorList>
    </citation>
    <scope>NUCLEOTIDE SEQUENCE [LARGE SCALE GENOMIC DNA]</scope>
    <source>
        <strain evidence="10">CGMCC 1.15419</strain>
    </source>
</reference>
<accession>A0ABQ1VMH8</accession>
<dbReference type="InterPro" id="IPR046373">
    <property type="entry name" value="Acyl-CoA_Oxase/DH_mid-dom_sf"/>
</dbReference>
<comment type="cofactor">
    <cofactor evidence="1 5">
        <name>FAD</name>
        <dbReference type="ChEBI" id="CHEBI:57692"/>
    </cofactor>
</comment>
<evidence type="ECO:0000256" key="2">
    <source>
        <dbReference type="ARBA" id="ARBA00009347"/>
    </source>
</evidence>
<feature type="domain" description="Acyl-CoA dehydrogenase/oxidase C-terminal" evidence="6">
    <location>
        <begin position="227"/>
        <end position="377"/>
    </location>
</feature>
<evidence type="ECO:0000256" key="3">
    <source>
        <dbReference type="ARBA" id="ARBA00022630"/>
    </source>
</evidence>
<dbReference type="Gene3D" id="1.20.140.10">
    <property type="entry name" value="Butyryl-CoA Dehydrogenase, subunit A, domain 3"/>
    <property type="match status" value="1"/>
</dbReference>
<evidence type="ECO:0000259" key="8">
    <source>
        <dbReference type="Pfam" id="PF02771"/>
    </source>
</evidence>
<evidence type="ECO:0000256" key="5">
    <source>
        <dbReference type="RuleBase" id="RU362125"/>
    </source>
</evidence>
<dbReference type="InterPro" id="IPR006091">
    <property type="entry name" value="Acyl-CoA_Oxase/DH_mid-dom"/>
</dbReference>
<evidence type="ECO:0000313" key="10">
    <source>
        <dbReference type="Proteomes" id="UP000640509"/>
    </source>
</evidence>
<gene>
    <name evidence="9" type="ORF">GCM10011402_32350</name>
</gene>
<protein>
    <submittedName>
        <fullName evidence="9">Acyl-CoA dehydrogenase</fullName>
    </submittedName>
</protein>
<evidence type="ECO:0000256" key="4">
    <source>
        <dbReference type="ARBA" id="ARBA00022827"/>
    </source>
</evidence>
<dbReference type="PANTHER" id="PTHR43884:SF22">
    <property type="entry name" value="BLR3437 PROTEIN"/>
    <property type="match status" value="1"/>
</dbReference>
<dbReference type="InterPro" id="IPR009100">
    <property type="entry name" value="AcylCoA_DH/oxidase_NM_dom_sf"/>
</dbReference>
<evidence type="ECO:0000259" key="7">
    <source>
        <dbReference type="Pfam" id="PF02770"/>
    </source>
</evidence>
<dbReference type="Proteomes" id="UP000640509">
    <property type="component" value="Unassembled WGS sequence"/>
</dbReference>
<evidence type="ECO:0000313" key="9">
    <source>
        <dbReference type="EMBL" id="GGF77275.1"/>
    </source>
</evidence>
<dbReference type="SUPFAM" id="SSF56645">
    <property type="entry name" value="Acyl-CoA dehydrogenase NM domain-like"/>
    <property type="match status" value="1"/>
</dbReference>
<keyword evidence="3 5" id="KW-0285">Flavoprotein</keyword>
<evidence type="ECO:0000259" key="6">
    <source>
        <dbReference type="Pfam" id="PF00441"/>
    </source>
</evidence>
<organism evidence="9 10">
    <name type="scientific">Paracoccus acridae</name>
    <dbReference type="NCBI Taxonomy" id="1795310"/>
    <lineage>
        <taxon>Bacteria</taxon>
        <taxon>Pseudomonadati</taxon>
        <taxon>Pseudomonadota</taxon>
        <taxon>Alphaproteobacteria</taxon>
        <taxon>Rhodobacterales</taxon>
        <taxon>Paracoccaceae</taxon>
        <taxon>Paracoccus</taxon>
    </lineage>
</organism>
<keyword evidence="10" id="KW-1185">Reference proteome</keyword>
<dbReference type="InterPro" id="IPR036250">
    <property type="entry name" value="AcylCo_DH-like_C"/>
</dbReference>
<dbReference type="Pfam" id="PF02771">
    <property type="entry name" value="Acyl-CoA_dh_N"/>
    <property type="match status" value="1"/>
</dbReference>
<dbReference type="Gene3D" id="1.10.540.10">
    <property type="entry name" value="Acyl-CoA dehydrogenase/oxidase, N-terminal domain"/>
    <property type="match status" value="1"/>
</dbReference>
<evidence type="ECO:0000256" key="1">
    <source>
        <dbReference type="ARBA" id="ARBA00001974"/>
    </source>
</evidence>
<dbReference type="PANTHER" id="PTHR43884">
    <property type="entry name" value="ACYL-COA DEHYDROGENASE"/>
    <property type="match status" value="1"/>
</dbReference>
<keyword evidence="5" id="KW-0560">Oxidoreductase</keyword>
<name>A0ABQ1VMH8_9RHOB</name>
<comment type="caution">
    <text evidence="9">The sequence shown here is derived from an EMBL/GenBank/DDBJ whole genome shotgun (WGS) entry which is preliminary data.</text>
</comment>
<dbReference type="InterPro" id="IPR009075">
    <property type="entry name" value="AcylCo_DH/oxidase_C"/>
</dbReference>